<dbReference type="InterPro" id="IPR024185">
    <property type="entry name" value="FTHF_cligase-like_sf"/>
</dbReference>
<gene>
    <name evidence="3" type="ORF">F4X14_14520</name>
</gene>
<protein>
    <recommendedName>
        <fullName evidence="2">LUD domain-containing protein</fullName>
    </recommendedName>
</protein>
<evidence type="ECO:0000313" key="3">
    <source>
        <dbReference type="EMBL" id="MYC96174.1"/>
    </source>
</evidence>
<name>A0A6B1D9C1_9CHLR</name>
<evidence type="ECO:0000259" key="2">
    <source>
        <dbReference type="Pfam" id="PF02589"/>
    </source>
</evidence>
<dbReference type="Gene3D" id="3.40.50.10420">
    <property type="entry name" value="NagB/RpiA/CoA transferase-like"/>
    <property type="match status" value="1"/>
</dbReference>
<organism evidence="3">
    <name type="scientific">Caldilineaceae bacterium SB0661_bin_32</name>
    <dbReference type="NCBI Taxonomy" id="2605255"/>
    <lineage>
        <taxon>Bacteria</taxon>
        <taxon>Bacillati</taxon>
        <taxon>Chloroflexota</taxon>
        <taxon>Caldilineae</taxon>
        <taxon>Caldilineales</taxon>
        <taxon>Caldilineaceae</taxon>
    </lineage>
</organism>
<reference evidence="3" key="1">
    <citation type="submission" date="2019-09" db="EMBL/GenBank/DDBJ databases">
        <title>Characterisation of the sponge microbiome using genome-centric metagenomics.</title>
        <authorList>
            <person name="Engelberts J.P."/>
            <person name="Robbins S.J."/>
            <person name="De Goeij J.M."/>
            <person name="Aranda M."/>
            <person name="Bell S.C."/>
            <person name="Webster N.S."/>
        </authorList>
    </citation>
    <scope>NUCLEOTIDE SEQUENCE</scope>
    <source>
        <strain evidence="3">SB0661_bin_32</strain>
    </source>
</reference>
<dbReference type="PANTHER" id="PTHR43682:SF1">
    <property type="entry name" value="LACTATE UTILIZATION PROTEIN C"/>
    <property type="match status" value="1"/>
</dbReference>
<accession>A0A6B1D9C1</accession>
<dbReference type="EMBL" id="VXMH01000075">
    <property type="protein sequence ID" value="MYC96174.1"/>
    <property type="molecule type" value="Genomic_DNA"/>
</dbReference>
<dbReference type="PANTHER" id="PTHR43682">
    <property type="entry name" value="LACTATE UTILIZATION PROTEIN C"/>
    <property type="match status" value="1"/>
</dbReference>
<dbReference type="InterPro" id="IPR037171">
    <property type="entry name" value="NagB/RpiA_transferase-like"/>
</dbReference>
<feature type="compositionally biased region" description="Basic and acidic residues" evidence="1">
    <location>
        <begin position="25"/>
        <end position="34"/>
    </location>
</feature>
<dbReference type="Pfam" id="PF02589">
    <property type="entry name" value="LUD_dom"/>
    <property type="match status" value="1"/>
</dbReference>
<feature type="domain" description="LUD" evidence="2">
    <location>
        <begin position="190"/>
        <end position="300"/>
    </location>
</feature>
<dbReference type="AlphaFoldDB" id="A0A6B1D9C1"/>
<comment type="caution">
    <text evidence="3">The sequence shown here is derived from an EMBL/GenBank/DDBJ whole genome shotgun (WGS) entry which is preliminary data.</text>
</comment>
<dbReference type="InterPro" id="IPR003741">
    <property type="entry name" value="LUD_dom"/>
</dbReference>
<dbReference type="SUPFAM" id="SSF100950">
    <property type="entry name" value="NagB/RpiA/CoA transferase-like"/>
    <property type="match status" value="1"/>
</dbReference>
<evidence type="ECO:0000256" key="1">
    <source>
        <dbReference type="SAM" id="MobiDB-lite"/>
    </source>
</evidence>
<feature type="region of interest" description="Disordered" evidence="1">
    <location>
        <begin position="1"/>
        <end position="41"/>
    </location>
</feature>
<proteinExistence type="predicted"/>
<sequence>MAGPHTGISRPSLPKASGTGGGNAKSREGRRENASRSPQSAAVARCVLDLRHMSVRDTTLARLRETLRQPHLPFPPAQSEPLTHAERMTVTHAPGHIWAQAQRFAQELHAVKGSCELLETVTEARLSVVSRLQLWLEEEQSARKTTDPERPEDWEVLCWPLDQLQIEGLPLILKDVGFKLIEPTDLHDPRQREHIRKVRAGITTVEAAFASTGSFVVGGRGANARAASLTPFRHLVVIPFSRLFATGEDWLAQMRHAGKLDAYVRDSRNLSIITGPSKSADLEGNLTMGVHGPKVVHAILFDDSQQ</sequence>